<gene>
    <name evidence="1" type="ORF">AW09_002430</name>
</gene>
<dbReference type="EMBL" id="JDVG02000394">
    <property type="protein sequence ID" value="KFB72382.1"/>
    <property type="molecule type" value="Genomic_DNA"/>
</dbReference>
<protein>
    <submittedName>
        <fullName evidence="1">Uncharacterized protein</fullName>
    </submittedName>
</protein>
<proteinExistence type="predicted"/>
<evidence type="ECO:0000313" key="1">
    <source>
        <dbReference type="EMBL" id="KFB72382.1"/>
    </source>
</evidence>
<accession>A0A080LUS8</accession>
<sequence length="203" mass="21910">MQAFAPRQAQLATLLMPPVRCLGAGRHGLAHAIRRAYDDRAQSRRELVVEALPEHRGAEETGCTEGLESRVDFFEVAATAFLAIVHAENPLRLGFAGQRRCAAMIGEQGCKDLLPIVVFVGQQPDQAALVASQGIGAAKQGIHPGSAKLAQLATSPPQSLCQDEQRPGGQCFRVGRRGVARFHQAVGEMRPVAMRSLSRQMRP</sequence>
<evidence type="ECO:0000313" key="2">
    <source>
        <dbReference type="Proteomes" id="UP000020077"/>
    </source>
</evidence>
<dbReference type="Proteomes" id="UP000020077">
    <property type="component" value="Unassembled WGS sequence"/>
</dbReference>
<dbReference type="AlphaFoldDB" id="A0A080LUS8"/>
<name>A0A080LUS8_9PROT</name>
<reference evidence="1 2" key="1">
    <citation type="submission" date="2014-02" db="EMBL/GenBank/DDBJ databases">
        <title>Expanding our view of genomic diversity in Candidatus Accumulibacter clades.</title>
        <authorList>
            <person name="Skennerton C.T."/>
            <person name="Barr J.J."/>
            <person name="Slater F.R."/>
            <person name="Bond P.L."/>
            <person name="Tyson G.W."/>
        </authorList>
    </citation>
    <scope>NUCLEOTIDE SEQUENCE [LARGE SCALE GENOMIC DNA]</scope>
    <source>
        <strain evidence="2">BA-91</strain>
    </source>
</reference>
<organism evidence="1 2">
    <name type="scientific">Candidatus Accumulibacter phosphatis</name>
    <dbReference type="NCBI Taxonomy" id="327160"/>
    <lineage>
        <taxon>Bacteria</taxon>
        <taxon>Pseudomonadati</taxon>
        <taxon>Pseudomonadota</taxon>
        <taxon>Betaproteobacteria</taxon>
        <taxon>Candidatus Accumulibacter</taxon>
    </lineage>
</organism>
<comment type="caution">
    <text evidence="1">The sequence shown here is derived from an EMBL/GenBank/DDBJ whole genome shotgun (WGS) entry which is preliminary data.</text>
</comment>